<proteinExistence type="predicted"/>
<organism evidence="1 2">
    <name type="scientific">Violaceomyces palustris</name>
    <dbReference type="NCBI Taxonomy" id="1673888"/>
    <lineage>
        <taxon>Eukaryota</taxon>
        <taxon>Fungi</taxon>
        <taxon>Dikarya</taxon>
        <taxon>Basidiomycota</taxon>
        <taxon>Ustilaginomycotina</taxon>
        <taxon>Ustilaginomycetes</taxon>
        <taxon>Violaceomycetales</taxon>
        <taxon>Violaceomycetaceae</taxon>
        <taxon>Violaceomyces</taxon>
    </lineage>
</organism>
<name>A0ACD0P2P0_9BASI</name>
<keyword evidence="2" id="KW-1185">Reference proteome</keyword>
<reference evidence="1 2" key="1">
    <citation type="journal article" date="2018" name="Mol. Biol. Evol.">
        <title>Broad Genomic Sampling Reveals a Smut Pathogenic Ancestry of the Fungal Clade Ustilaginomycotina.</title>
        <authorList>
            <person name="Kijpornyongpan T."/>
            <person name="Mondo S.J."/>
            <person name="Barry K."/>
            <person name="Sandor L."/>
            <person name="Lee J."/>
            <person name="Lipzen A."/>
            <person name="Pangilinan J."/>
            <person name="LaButti K."/>
            <person name="Hainaut M."/>
            <person name="Henrissat B."/>
            <person name="Grigoriev I.V."/>
            <person name="Spatafora J.W."/>
            <person name="Aime M.C."/>
        </authorList>
    </citation>
    <scope>NUCLEOTIDE SEQUENCE [LARGE SCALE GENOMIC DNA]</scope>
    <source>
        <strain evidence="1 2">SA 807</strain>
    </source>
</reference>
<sequence length="184" mass="19676">MNPTVAHSMLVGPLLFLSSPRFLLLLPFLLSPLLVSSQCIRCRYPVPSIVTKSSSNRDQHQGMPHHHHHRHDSDHEQDDTDYIVSANLVCASINPACKGLVGQYDNGSLQGYVECGCRSYCSRSGTLSLCDTSATCAVDGSPCKLSEEGGKDCLAGGTYLGTSVCTPVVAPEERSKLGPVGDLD</sequence>
<protein>
    <submittedName>
        <fullName evidence="1">Uncharacterized protein</fullName>
    </submittedName>
</protein>
<evidence type="ECO:0000313" key="2">
    <source>
        <dbReference type="Proteomes" id="UP000245626"/>
    </source>
</evidence>
<dbReference type="EMBL" id="KZ819791">
    <property type="protein sequence ID" value="PWN52194.1"/>
    <property type="molecule type" value="Genomic_DNA"/>
</dbReference>
<dbReference type="Proteomes" id="UP000245626">
    <property type="component" value="Unassembled WGS sequence"/>
</dbReference>
<evidence type="ECO:0000313" key="1">
    <source>
        <dbReference type="EMBL" id="PWN52194.1"/>
    </source>
</evidence>
<gene>
    <name evidence="1" type="ORF">IE53DRAFT_13764</name>
</gene>
<accession>A0ACD0P2P0</accession>